<evidence type="ECO:0000313" key="2">
    <source>
        <dbReference type="Proteomes" id="UP000796761"/>
    </source>
</evidence>
<dbReference type="Proteomes" id="UP000796761">
    <property type="component" value="Unassembled WGS sequence"/>
</dbReference>
<keyword evidence="2" id="KW-1185">Reference proteome</keyword>
<reference evidence="1" key="1">
    <citation type="submission" date="2019-04" db="EMBL/GenBank/DDBJ databases">
        <title>Genome assembly of Zosterops borbonicus 15179.</title>
        <authorList>
            <person name="Leroy T."/>
            <person name="Anselmetti Y."/>
            <person name="Tilak M.-K."/>
            <person name="Nabholz B."/>
        </authorList>
    </citation>
    <scope>NUCLEOTIDE SEQUENCE</scope>
    <source>
        <strain evidence="1">HGM_15179</strain>
        <tissue evidence="1">Muscle</tissue>
    </source>
</reference>
<feature type="non-terminal residue" evidence="1">
    <location>
        <position position="1"/>
    </location>
</feature>
<proteinExistence type="predicted"/>
<comment type="caution">
    <text evidence="1">The sequence shown here is derived from an EMBL/GenBank/DDBJ whole genome shotgun (WGS) entry which is preliminary data.</text>
</comment>
<evidence type="ECO:0000313" key="1">
    <source>
        <dbReference type="EMBL" id="TRZ05012.1"/>
    </source>
</evidence>
<accession>A0A8K1D4J8</accession>
<name>A0A8K1D4J8_9PASS</name>
<dbReference type="EMBL" id="SWJQ01007314">
    <property type="protein sequence ID" value="TRZ05012.1"/>
    <property type="molecule type" value="Genomic_DNA"/>
</dbReference>
<organism evidence="1 2">
    <name type="scientific">Zosterops borbonicus</name>
    <dbReference type="NCBI Taxonomy" id="364589"/>
    <lineage>
        <taxon>Eukaryota</taxon>
        <taxon>Metazoa</taxon>
        <taxon>Chordata</taxon>
        <taxon>Craniata</taxon>
        <taxon>Vertebrata</taxon>
        <taxon>Euteleostomi</taxon>
        <taxon>Archelosauria</taxon>
        <taxon>Archosauria</taxon>
        <taxon>Dinosauria</taxon>
        <taxon>Saurischia</taxon>
        <taxon>Theropoda</taxon>
        <taxon>Coelurosauria</taxon>
        <taxon>Aves</taxon>
        <taxon>Neognathae</taxon>
        <taxon>Neoaves</taxon>
        <taxon>Telluraves</taxon>
        <taxon>Australaves</taxon>
        <taxon>Passeriformes</taxon>
        <taxon>Sylvioidea</taxon>
        <taxon>Zosteropidae</taxon>
        <taxon>Zosterops</taxon>
    </lineage>
</organism>
<protein>
    <submittedName>
        <fullName evidence="1">Uncharacterized protein</fullName>
    </submittedName>
</protein>
<sequence length="61" mass="6619">QLFCDFGDDMVVTDPNGEQPLSAMVSMVTKLFCDFGDDMVVTDPNGEQPLSAMVSMVTKGR</sequence>
<dbReference type="AlphaFoldDB" id="A0A8K1D4J8"/>
<dbReference type="OrthoDB" id="10252231at2759"/>
<gene>
    <name evidence="1" type="ORF">HGM15179_022095</name>
</gene>